<evidence type="ECO:0000256" key="1">
    <source>
        <dbReference type="SAM" id="MobiDB-lite"/>
    </source>
</evidence>
<dbReference type="EMBL" id="LZMZ01000003">
    <property type="protein sequence ID" value="OBX80793.1"/>
    <property type="molecule type" value="Genomic_DNA"/>
</dbReference>
<evidence type="ECO:0000313" key="3">
    <source>
        <dbReference type="Proteomes" id="UP000092508"/>
    </source>
</evidence>
<feature type="compositionally biased region" description="Low complexity" evidence="1">
    <location>
        <begin position="229"/>
        <end position="242"/>
    </location>
</feature>
<protein>
    <submittedName>
        <fullName evidence="2">Uncharacterized protein</fullName>
    </submittedName>
</protein>
<sequence length="267" mass="29943">MNKITQALQDFLTDLANQGLNALLAKAQDWYARFEDFSEQEILLPISEQQVNDALAQYVTKKVAAVLDLHLDLHDNWLRLHTTVNVKGVFAQLAVNLRLVHVQLDRDRQRLVFGQLSNTEVLALHTDSYLKTQAIRAALWGFQGVLKRDPLGLALGRANLATQKDDILYLDLARWLRKNEKIMDTLNKVQINHGLLAEEQLLLKAQVNISEIINLGSGQVVITEDDNPDNPNNDPNSPTPSDKLTDKDTDHTDEVDPAPSQTVYVAA</sequence>
<accession>A0A1B8QFP2</accession>
<gene>
    <name evidence="2" type="ORF">A9308_02330</name>
</gene>
<dbReference type="Proteomes" id="UP000092508">
    <property type="component" value="Unassembled WGS sequence"/>
</dbReference>
<dbReference type="AlphaFoldDB" id="A0A1B8QFP2"/>
<reference evidence="2 3" key="1">
    <citation type="submission" date="2016-06" db="EMBL/GenBank/DDBJ databases">
        <title>Draft genome of Moraxella atlantae CCUG 66109.</title>
        <authorList>
            <person name="Salva-Serra F."/>
            <person name="Engstrom-Jakobsson H."/>
            <person name="Thorell K."/>
            <person name="Gonzales-Siles L."/>
            <person name="Karlsson R."/>
            <person name="Boulund F."/>
            <person name="Engstrand L."/>
            <person name="Kristiansson E."/>
            <person name="Moore E."/>
        </authorList>
    </citation>
    <scope>NUCLEOTIDE SEQUENCE [LARGE SCALE GENOMIC DNA]</scope>
    <source>
        <strain evidence="2 3">CCUG 66109</strain>
    </source>
</reference>
<comment type="caution">
    <text evidence="2">The sequence shown here is derived from an EMBL/GenBank/DDBJ whole genome shotgun (WGS) entry which is preliminary data.</text>
</comment>
<evidence type="ECO:0000313" key="2">
    <source>
        <dbReference type="EMBL" id="OBX80793.1"/>
    </source>
</evidence>
<feature type="region of interest" description="Disordered" evidence="1">
    <location>
        <begin position="223"/>
        <end position="267"/>
    </location>
</feature>
<dbReference type="RefSeq" id="WP_067234356.1">
    <property type="nucleotide sequence ID" value="NZ_LZMZ01000003.1"/>
</dbReference>
<name>A0A1B8QFP2_9GAMM</name>
<feature type="compositionally biased region" description="Basic and acidic residues" evidence="1">
    <location>
        <begin position="243"/>
        <end position="254"/>
    </location>
</feature>
<organism evidence="2 3">
    <name type="scientific">Faucicola atlantae</name>
    <dbReference type="NCBI Taxonomy" id="34059"/>
    <lineage>
        <taxon>Bacteria</taxon>
        <taxon>Pseudomonadati</taxon>
        <taxon>Pseudomonadota</taxon>
        <taxon>Gammaproteobacteria</taxon>
        <taxon>Moraxellales</taxon>
        <taxon>Moraxellaceae</taxon>
        <taxon>Faucicola</taxon>
    </lineage>
</organism>
<proteinExistence type="predicted"/>